<proteinExistence type="predicted"/>
<protein>
    <submittedName>
        <fullName evidence="2">Alpha/beta hydrolase family protein</fullName>
    </submittedName>
</protein>
<dbReference type="PANTHER" id="PTHR47751">
    <property type="entry name" value="SUPERFAMILY HYDROLASE, PUTATIVE (AFU_ORTHOLOGUE AFUA_2G16580)-RELATED"/>
    <property type="match status" value="1"/>
</dbReference>
<keyword evidence="3" id="KW-1185">Reference proteome</keyword>
<dbReference type="PANTHER" id="PTHR47751:SF1">
    <property type="entry name" value="SUPERFAMILY HYDROLASE, PUTATIVE (AFU_ORTHOLOGUE AFUA_2G16580)-RELATED"/>
    <property type="match status" value="1"/>
</dbReference>
<accession>S3V1X3</accession>
<keyword evidence="2" id="KW-0378">Hydrolase</keyword>
<dbReference type="InterPro" id="IPR029058">
    <property type="entry name" value="AB_hydrolase_fold"/>
</dbReference>
<dbReference type="Pfam" id="PF01738">
    <property type="entry name" value="DLH"/>
    <property type="match status" value="1"/>
</dbReference>
<dbReference type="RefSeq" id="WP_016548501.1">
    <property type="nucleotide sequence ID" value="NZ_AKWZ02000003.1"/>
</dbReference>
<dbReference type="Gene3D" id="1.10.10.800">
    <property type="match status" value="1"/>
</dbReference>
<dbReference type="STRING" id="1193011.LEP1GSC058_1897"/>
<dbReference type="OrthoDB" id="9805123at2"/>
<organism evidence="2 3">
    <name type="scientific">Leptospira fainei serovar Hurstbridge str. BUT 6</name>
    <dbReference type="NCBI Taxonomy" id="1193011"/>
    <lineage>
        <taxon>Bacteria</taxon>
        <taxon>Pseudomonadati</taxon>
        <taxon>Spirochaetota</taxon>
        <taxon>Spirochaetia</taxon>
        <taxon>Leptospirales</taxon>
        <taxon>Leptospiraceae</taxon>
        <taxon>Leptospira</taxon>
    </lineage>
</organism>
<evidence type="ECO:0000313" key="3">
    <source>
        <dbReference type="Proteomes" id="UP000014540"/>
    </source>
</evidence>
<name>S3V1X3_9LEPT</name>
<dbReference type="EMBL" id="AKWZ02000003">
    <property type="protein sequence ID" value="EPG75413.1"/>
    <property type="molecule type" value="Genomic_DNA"/>
</dbReference>
<dbReference type="Proteomes" id="UP000014540">
    <property type="component" value="Unassembled WGS sequence"/>
</dbReference>
<dbReference type="GO" id="GO:0016787">
    <property type="term" value="F:hydrolase activity"/>
    <property type="evidence" value="ECO:0007669"/>
    <property type="project" value="UniProtKB-KW"/>
</dbReference>
<comment type="caution">
    <text evidence="2">The sequence shown here is derived from an EMBL/GenBank/DDBJ whole genome shotgun (WGS) entry which is preliminary data.</text>
</comment>
<dbReference type="InterPro" id="IPR002925">
    <property type="entry name" value="Dienelactn_hydro"/>
</dbReference>
<evidence type="ECO:0000313" key="2">
    <source>
        <dbReference type="EMBL" id="EPG75413.1"/>
    </source>
</evidence>
<evidence type="ECO:0000259" key="1">
    <source>
        <dbReference type="Pfam" id="PF01738"/>
    </source>
</evidence>
<reference evidence="2" key="1">
    <citation type="submission" date="2013-04" db="EMBL/GenBank/DDBJ databases">
        <authorList>
            <person name="Harkins D.M."/>
            <person name="Durkin A.S."/>
            <person name="Selengut J.D."/>
            <person name="Sanka R."/>
            <person name="DePew J."/>
            <person name="Purushe J."/>
            <person name="Ahmed A."/>
            <person name="van der Linden H."/>
            <person name="Goris M.G.A."/>
            <person name="Hartskeerl R.A."/>
            <person name="Vinetz J.M."/>
            <person name="Sutton G.G."/>
            <person name="Nelson W.C."/>
            <person name="Fouts D.E."/>
        </authorList>
    </citation>
    <scope>NUCLEOTIDE SEQUENCE [LARGE SCALE GENOMIC DNA]</scope>
    <source>
        <strain evidence="2">BUT 6</strain>
    </source>
</reference>
<gene>
    <name evidence="2" type="ORF">LEP1GSC058_1897</name>
</gene>
<dbReference type="InterPro" id="IPR051411">
    <property type="entry name" value="Polyketide_trans_af380"/>
</dbReference>
<dbReference type="AlphaFoldDB" id="S3V1X3"/>
<dbReference type="SUPFAM" id="SSF53474">
    <property type="entry name" value="alpha/beta-Hydrolases"/>
    <property type="match status" value="1"/>
</dbReference>
<feature type="domain" description="Dienelactone hydrolase" evidence="1">
    <location>
        <begin position="62"/>
        <end position="169"/>
    </location>
</feature>
<sequence length="341" mass="37800">MRIAKSIIVLLALFFLFTGGNIMADISGNTKEENGIKIEKIFFKNGEFKVAGNLYFPPKFDKKKKYAAIVAVHPFGGVKEQVSGLYSKKLAELGFVTLAYDASYWGDSSGKPRNKEVPTTRVEDISAAIDFLSNRQEIDPKRIGVLGTCSGGGYAISVAQTDHRVKAVATVSMFDVGSVRREGLGRTQSYEARMKILDEIGDQRTREARGEEVKYTLPGQAPKSPEDLAKVPALYREGADYYGSPRGFHPNANGKFVFTSLALQMAFFPFTQIETISPRPILMIAGEKADTRYFSQEALEKAKEPKELFIIPGATHIDLYDKPQFVGPAVIKLKEFFLKNL</sequence>
<dbReference type="Gene3D" id="3.40.50.1820">
    <property type="entry name" value="alpha/beta hydrolase"/>
    <property type="match status" value="1"/>
</dbReference>